<feature type="compositionally biased region" description="Basic and acidic residues" evidence="2">
    <location>
        <begin position="565"/>
        <end position="574"/>
    </location>
</feature>
<feature type="compositionally biased region" description="Basic residues" evidence="2">
    <location>
        <begin position="583"/>
        <end position="594"/>
    </location>
</feature>
<organism evidence="5 6">
    <name type="scientific">Hirsutella minnesotensis 3608</name>
    <dbReference type="NCBI Taxonomy" id="1043627"/>
    <lineage>
        <taxon>Eukaryota</taxon>
        <taxon>Fungi</taxon>
        <taxon>Dikarya</taxon>
        <taxon>Ascomycota</taxon>
        <taxon>Pezizomycotina</taxon>
        <taxon>Sordariomycetes</taxon>
        <taxon>Hypocreomycetidae</taxon>
        <taxon>Hypocreales</taxon>
        <taxon>Ophiocordycipitaceae</taxon>
        <taxon>Hirsutella</taxon>
    </lineage>
</organism>
<dbReference type="Gene3D" id="2.60.200.20">
    <property type="match status" value="1"/>
</dbReference>
<evidence type="ECO:0000259" key="3">
    <source>
        <dbReference type="PROSITE" id="PS50006"/>
    </source>
</evidence>
<feature type="region of interest" description="Disordered" evidence="2">
    <location>
        <begin position="1"/>
        <end position="21"/>
    </location>
</feature>
<dbReference type="AlphaFoldDB" id="A0A0F7ZHL4"/>
<accession>A0A0F7ZHL4</accession>
<dbReference type="OrthoDB" id="74764at2759"/>
<gene>
    <name evidence="5" type="ORF">HIM_07790</name>
</gene>
<dbReference type="GO" id="GO:0004672">
    <property type="term" value="F:protein kinase activity"/>
    <property type="evidence" value="ECO:0007669"/>
    <property type="project" value="InterPro"/>
</dbReference>
<dbReference type="PROSITE" id="PS50006">
    <property type="entry name" value="FHA_DOMAIN"/>
    <property type="match status" value="1"/>
</dbReference>
<dbReference type="Gene3D" id="1.10.510.10">
    <property type="entry name" value="Transferase(Phosphotransferase) domain 1"/>
    <property type="match status" value="1"/>
</dbReference>
<evidence type="ECO:0000313" key="5">
    <source>
        <dbReference type="EMBL" id="KJZ72846.1"/>
    </source>
</evidence>
<evidence type="ECO:0000313" key="6">
    <source>
        <dbReference type="Proteomes" id="UP000054481"/>
    </source>
</evidence>
<dbReference type="GO" id="GO:0005524">
    <property type="term" value="F:ATP binding"/>
    <property type="evidence" value="ECO:0007669"/>
    <property type="project" value="InterPro"/>
</dbReference>
<dbReference type="InterPro" id="IPR000719">
    <property type="entry name" value="Prot_kinase_dom"/>
</dbReference>
<reference evidence="5 6" key="1">
    <citation type="journal article" date="2014" name="Genome Biol. Evol.">
        <title>Comparative genomics and transcriptomics analyses reveal divergent lifestyle features of nematode endoparasitic fungus Hirsutella minnesotensis.</title>
        <authorList>
            <person name="Lai Y."/>
            <person name="Liu K."/>
            <person name="Zhang X."/>
            <person name="Zhang X."/>
            <person name="Li K."/>
            <person name="Wang N."/>
            <person name="Shu C."/>
            <person name="Wu Y."/>
            <person name="Wang C."/>
            <person name="Bushley K.E."/>
            <person name="Xiang M."/>
            <person name="Liu X."/>
        </authorList>
    </citation>
    <scope>NUCLEOTIDE SEQUENCE [LARGE SCALE GENOMIC DNA]</scope>
    <source>
        <strain evidence="5 6">3608</strain>
    </source>
</reference>
<sequence length="619" mass="70157">MDKIFGSNERQSENPPDRCLLLNDSRSTEEYQDLIPIWDDRVVKIGRNPQSSFCISDDPGYLVSREHCEVYVVVYDEATSHVYVRDRNSSNGTFVNNVRMESRSNIAPGFLLQHGDMIEIRPYWTFTFCDKRPPKRHPLTTVQEMESQLFQEKYEISERCLGRGAEGVVYMATEVGTKRQLICKVVDLKEVTGSDGAEQVRRKLQEADVLRQLQHPNILAFVDAFISPYSLYVASSLLPAFAHSTRFTFAELATGGDLWSFIYQRDSIGELETRVIVRQVVNGLDYIHQKGVVHRDLKPENILLACSPRSTCLRVMLSDFGAYAVPRRSRMLTQMGTVNYQAPEIQSQAQAQTAAVDIWSLGVVTLTLLTHHLGIQLIGLDRLDSQQLHQYLVHEILQTLENLSLNGRNFITNCLRIKPVDRINAAEARVDDWLCKPKAHMSYFRELERRSLRSWKQHNQLRPMPLYLPDVTKQTSQEDNNLGLGSMDDLENKPEKHQTQQRASPYFAFPAPSKAMASKPQEPSPPGSSSTPQAPSSTLATRSNGLIGGPPEQTLEAGRVASLQEKQRGGKARDVTPQPWTNLKKRSNGSRKACKDRRRLVIEELKRANVKFLPEIPEA</sequence>
<dbReference type="SMART" id="SM00220">
    <property type="entry name" value="S_TKc"/>
    <property type="match status" value="1"/>
</dbReference>
<feature type="domain" description="FHA" evidence="3">
    <location>
        <begin position="43"/>
        <end position="100"/>
    </location>
</feature>
<dbReference type="EMBL" id="KQ030541">
    <property type="protein sequence ID" value="KJZ72846.1"/>
    <property type="molecule type" value="Genomic_DNA"/>
</dbReference>
<proteinExistence type="inferred from homology"/>
<dbReference type="Pfam" id="PF00069">
    <property type="entry name" value="Pkinase"/>
    <property type="match status" value="1"/>
</dbReference>
<feature type="region of interest" description="Disordered" evidence="2">
    <location>
        <begin position="466"/>
        <end position="594"/>
    </location>
</feature>
<dbReference type="PROSITE" id="PS50011">
    <property type="entry name" value="PROTEIN_KINASE_DOM"/>
    <property type="match status" value="1"/>
</dbReference>
<comment type="similarity">
    <text evidence="1">Belongs to the protein kinase superfamily. CAMK Ser/Thr protein kinase family. CHEK2 subfamily.</text>
</comment>
<dbReference type="InterPro" id="IPR008984">
    <property type="entry name" value="SMAD_FHA_dom_sf"/>
</dbReference>
<dbReference type="InterPro" id="IPR000253">
    <property type="entry name" value="FHA_dom"/>
</dbReference>
<feature type="compositionally biased region" description="Polar residues" evidence="2">
    <location>
        <begin position="527"/>
        <end position="544"/>
    </location>
</feature>
<dbReference type="Proteomes" id="UP000054481">
    <property type="component" value="Unassembled WGS sequence"/>
</dbReference>
<dbReference type="PROSITE" id="PS00108">
    <property type="entry name" value="PROTEIN_KINASE_ST"/>
    <property type="match status" value="1"/>
</dbReference>
<dbReference type="InterPro" id="IPR008271">
    <property type="entry name" value="Ser/Thr_kinase_AS"/>
</dbReference>
<evidence type="ECO:0000256" key="2">
    <source>
        <dbReference type="SAM" id="MobiDB-lite"/>
    </source>
</evidence>
<feature type="domain" description="Protein kinase" evidence="4">
    <location>
        <begin position="155"/>
        <end position="434"/>
    </location>
</feature>
<keyword evidence="6" id="KW-1185">Reference proteome</keyword>
<evidence type="ECO:0000256" key="1">
    <source>
        <dbReference type="ARBA" id="ARBA00005575"/>
    </source>
</evidence>
<dbReference type="SUPFAM" id="SSF49879">
    <property type="entry name" value="SMAD/FHA domain"/>
    <property type="match status" value="1"/>
</dbReference>
<dbReference type="InterPro" id="IPR011009">
    <property type="entry name" value="Kinase-like_dom_sf"/>
</dbReference>
<dbReference type="SUPFAM" id="SSF56112">
    <property type="entry name" value="Protein kinase-like (PK-like)"/>
    <property type="match status" value="1"/>
</dbReference>
<name>A0A0F7ZHL4_9HYPO</name>
<dbReference type="PANTHER" id="PTHR24347">
    <property type="entry name" value="SERINE/THREONINE-PROTEIN KINASE"/>
    <property type="match status" value="1"/>
</dbReference>
<protein>
    <submittedName>
        <fullName evidence="5">Uncharacterized protein</fullName>
    </submittedName>
</protein>
<dbReference type="SMART" id="SM00240">
    <property type="entry name" value="FHA"/>
    <property type="match status" value="1"/>
</dbReference>
<dbReference type="Pfam" id="PF00498">
    <property type="entry name" value="FHA"/>
    <property type="match status" value="1"/>
</dbReference>
<evidence type="ECO:0000259" key="4">
    <source>
        <dbReference type="PROSITE" id="PS50011"/>
    </source>
</evidence>